<feature type="non-terminal residue" evidence="2">
    <location>
        <position position="154"/>
    </location>
</feature>
<feature type="non-terminal residue" evidence="2">
    <location>
        <position position="1"/>
    </location>
</feature>
<evidence type="ECO:0000313" key="2">
    <source>
        <dbReference type="EMBL" id="GMT35337.1"/>
    </source>
</evidence>
<dbReference type="AlphaFoldDB" id="A0AAV5X007"/>
<dbReference type="Proteomes" id="UP001432322">
    <property type="component" value="Unassembled WGS sequence"/>
</dbReference>
<evidence type="ECO:0000256" key="1">
    <source>
        <dbReference type="SAM" id="SignalP"/>
    </source>
</evidence>
<keyword evidence="3" id="KW-1185">Reference proteome</keyword>
<comment type="caution">
    <text evidence="2">The sequence shown here is derived from an EMBL/GenBank/DDBJ whole genome shotgun (WGS) entry which is preliminary data.</text>
</comment>
<name>A0AAV5X007_9BILA</name>
<evidence type="ECO:0000313" key="3">
    <source>
        <dbReference type="Proteomes" id="UP001432322"/>
    </source>
</evidence>
<accession>A0AAV5X007</accession>
<feature type="signal peptide" evidence="1">
    <location>
        <begin position="1"/>
        <end position="22"/>
    </location>
</feature>
<feature type="chain" id="PRO_5043741974" evidence="1">
    <location>
        <begin position="23"/>
        <end position="154"/>
    </location>
</feature>
<proteinExistence type="predicted"/>
<reference evidence="2" key="1">
    <citation type="submission" date="2023-10" db="EMBL/GenBank/DDBJ databases">
        <title>Genome assembly of Pristionchus species.</title>
        <authorList>
            <person name="Yoshida K."/>
            <person name="Sommer R.J."/>
        </authorList>
    </citation>
    <scope>NUCLEOTIDE SEQUENCE</scope>
    <source>
        <strain evidence="2">RS5133</strain>
    </source>
</reference>
<sequence length="154" mass="17628">FEMRKCIGFLFLIAVPLGSVHGHARSYKDRRQEEFLGSGKKKDSATIKPDMIWTALHIFHTDVNASALETFSIEKVEFHLSEINSTNKREYDVECEPVDVVAATNLISCKERIRCATNISDMKMNELPADYAKRKISVLNWFCHEGEHCCELEC</sequence>
<protein>
    <submittedName>
        <fullName evidence="2">Uncharacterized protein</fullName>
    </submittedName>
</protein>
<organism evidence="2 3">
    <name type="scientific">Pristionchus fissidentatus</name>
    <dbReference type="NCBI Taxonomy" id="1538716"/>
    <lineage>
        <taxon>Eukaryota</taxon>
        <taxon>Metazoa</taxon>
        <taxon>Ecdysozoa</taxon>
        <taxon>Nematoda</taxon>
        <taxon>Chromadorea</taxon>
        <taxon>Rhabditida</taxon>
        <taxon>Rhabditina</taxon>
        <taxon>Diplogasteromorpha</taxon>
        <taxon>Diplogasteroidea</taxon>
        <taxon>Neodiplogasteridae</taxon>
        <taxon>Pristionchus</taxon>
    </lineage>
</organism>
<gene>
    <name evidence="2" type="ORF">PFISCL1PPCAC_26634</name>
</gene>
<dbReference type="EMBL" id="BTSY01000007">
    <property type="protein sequence ID" value="GMT35337.1"/>
    <property type="molecule type" value="Genomic_DNA"/>
</dbReference>
<keyword evidence="1" id="KW-0732">Signal</keyword>